<feature type="region of interest" description="Disordered" evidence="4">
    <location>
        <begin position="528"/>
        <end position="563"/>
    </location>
</feature>
<feature type="region of interest" description="Disordered" evidence="4">
    <location>
        <begin position="603"/>
        <end position="655"/>
    </location>
</feature>
<dbReference type="SMART" id="SM00449">
    <property type="entry name" value="SPRY"/>
    <property type="match status" value="1"/>
</dbReference>
<dbReference type="PROSITE" id="PS50188">
    <property type="entry name" value="B302_SPRY"/>
    <property type="match status" value="1"/>
</dbReference>
<dbReference type="GO" id="GO:0048188">
    <property type="term" value="C:Set1C/COMPASS complex"/>
    <property type="evidence" value="ECO:0007669"/>
    <property type="project" value="InterPro"/>
</dbReference>
<dbReference type="EMBL" id="JPOX01000027">
    <property type="protein sequence ID" value="KFX44695.1"/>
    <property type="molecule type" value="Genomic_DNA"/>
</dbReference>
<feature type="region of interest" description="Disordered" evidence="4">
    <location>
        <begin position="1"/>
        <end position="87"/>
    </location>
</feature>
<dbReference type="InterPro" id="IPR001870">
    <property type="entry name" value="B30.2/SPRY"/>
</dbReference>
<dbReference type="InterPro" id="IPR043136">
    <property type="entry name" value="B30.2/SPRY_sf"/>
</dbReference>
<gene>
    <name evidence="6" type="ORF">GQ26_0271190</name>
</gene>
<sequence>MAFTQHGIGSSAASSGINSPAPSVPTVTDAQTSKASPAPSVPTTTGEQRSKRNKRDSRKKREAKGLDTDVAAPPPRKKAALAAAASGRPSNLLSMLRPALLAEPRTSDLNPPQPRQMNYLCSKSSNIIGQSWDFYEVVDKLTNKNGFRYSYAISDPNFTNIKYRQTDVAPYHARFSFEDSPSAIAFTKDALAVTTTDAWHSARANVCAREGAYYYEAKVISGIVSDPQPTATEGNTSTAPSRGHVRLGFARREAELDVNVGVDCYGYGIRDVNGEVINRMRCEHFFDKGENIAEGDVIGLLITLPPLSVHKKVVEGTYDPPPEKQTTNSPTVTNFIRDRVPFHLKSDFCWQQSNIYPSKQLRDYAFNLKETPTFGPPSPFNSEDPSLRTLPGSSITIFKNGVKMGTPFKELFAFLPPASRLTNGTNNLGIGERENGDDGMIGYFPTVSCYGGGAVECRFEPPWWFGPPPVVGGEDDIKDEKDEDQKIQERTTVVKPFGERFNDQIVEDIVADIIDEIEASMLWGSETLDNDMPSTGTNDAGAATTKTNAKNPRPSPGNTSAAAAPTVISTEFVNGSPSTVVPATGEQTVDVVQQSVGAVYQADMSATDAPPTVTVSEDTQGQEASTEANGDEDHHMSGIDSEAATGQHDEDVEMT</sequence>
<dbReference type="CDD" id="cd12872">
    <property type="entry name" value="SPRY_Ash2"/>
    <property type="match status" value="1"/>
</dbReference>
<feature type="domain" description="B30.2/SPRY" evidence="5">
    <location>
        <begin position="153"/>
        <end position="373"/>
    </location>
</feature>
<dbReference type="InterPro" id="IPR037353">
    <property type="entry name" value="ASH2"/>
</dbReference>
<dbReference type="SUPFAM" id="SSF49899">
    <property type="entry name" value="Concanavalin A-like lectins/glucanases"/>
    <property type="match status" value="1"/>
</dbReference>
<dbReference type="PANTHER" id="PTHR10598">
    <property type="entry name" value="SET1/ASH2 HISTONE METHYLTRANSFERASE COMPLEX SUBUNIT ASH2"/>
    <property type="match status" value="1"/>
</dbReference>
<evidence type="ECO:0000256" key="1">
    <source>
        <dbReference type="ARBA" id="ARBA00004123"/>
    </source>
</evidence>
<evidence type="ECO:0000256" key="2">
    <source>
        <dbReference type="ARBA" id="ARBA00023242"/>
    </source>
</evidence>
<comment type="caution">
    <text evidence="6">The sequence shown here is derived from an EMBL/GenBank/DDBJ whole genome shotgun (WGS) entry which is preliminary data.</text>
</comment>
<dbReference type="InterPro" id="IPR003877">
    <property type="entry name" value="SPRY_dom"/>
</dbReference>
<name>A0A093UXM2_TALMA</name>
<proteinExistence type="inferred from homology"/>
<feature type="compositionally biased region" description="Polar residues" evidence="4">
    <location>
        <begin position="25"/>
        <end position="47"/>
    </location>
</feature>
<feature type="compositionally biased region" description="Polar residues" evidence="4">
    <location>
        <begin position="613"/>
        <end position="628"/>
    </location>
</feature>
<feature type="compositionally biased region" description="Low complexity" evidence="4">
    <location>
        <begin position="7"/>
        <end position="21"/>
    </location>
</feature>
<keyword evidence="2" id="KW-0539">Nucleus</keyword>
<evidence type="ECO:0000256" key="3">
    <source>
        <dbReference type="ARBA" id="ARBA00038149"/>
    </source>
</evidence>
<dbReference type="AlphaFoldDB" id="A0A093UXM2"/>
<reference evidence="6" key="1">
    <citation type="journal article" date="2014" name="PLoS Genet.">
        <title>Signature Gene Expression Reveals Novel Clues to the Molecular Mechanisms of Dimorphic Transition in Penicillium marneffei.</title>
        <authorList>
            <person name="Yang E."/>
            <person name="Wang G."/>
            <person name="Cai J."/>
            <person name="Woo P.C."/>
            <person name="Lau S.K."/>
            <person name="Yuen K.-Y."/>
            <person name="Chow W.-N."/>
            <person name="Lin X."/>
        </authorList>
    </citation>
    <scope>NUCLEOTIDE SEQUENCE [LARGE SCALE GENOMIC DNA]</scope>
    <source>
        <strain evidence="6">PM1</strain>
    </source>
</reference>
<dbReference type="Gene3D" id="2.60.120.920">
    <property type="match status" value="1"/>
</dbReference>
<protein>
    <submittedName>
        <fullName evidence="6">Set1 complex component ash2</fullName>
    </submittedName>
</protein>
<dbReference type="GO" id="GO:0000976">
    <property type="term" value="F:transcription cis-regulatory region binding"/>
    <property type="evidence" value="ECO:0007669"/>
    <property type="project" value="TreeGrafter"/>
</dbReference>
<comment type="similarity">
    <text evidence="3">Belongs to the cclA family.</text>
</comment>
<organism evidence="6">
    <name type="scientific">Talaromyces marneffei PM1</name>
    <dbReference type="NCBI Taxonomy" id="1077442"/>
    <lineage>
        <taxon>Eukaryota</taxon>
        <taxon>Fungi</taxon>
        <taxon>Dikarya</taxon>
        <taxon>Ascomycota</taxon>
        <taxon>Pezizomycotina</taxon>
        <taxon>Eurotiomycetes</taxon>
        <taxon>Eurotiomycetidae</taxon>
        <taxon>Eurotiales</taxon>
        <taxon>Trichocomaceae</taxon>
        <taxon>Talaromyces</taxon>
        <taxon>Talaromyces sect. Talaromyces</taxon>
    </lineage>
</organism>
<dbReference type="PANTHER" id="PTHR10598:SF0">
    <property type="entry name" value="SET1_ASH2 HISTONE METHYLTRANSFERASE COMPLEX SUBUNIT ASH2"/>
    <property type="match status" value="1"/>
</dbReference>
<dbReference type="eggNOG" id="KOG2626">
    <property type="taxonomic scope" value="Eukaryota"/>
</dbReference>
<evidence type="ECO:0000256" key="4">
    <source>
        <dbReference type="SAM" id="MobiDB-lite"/>
    </source>
</evidence>
<dbReference type="InterPro" id="IPR013320">
    <property type="entry name" value="ConA-like_dom_sf"/>
</dbReference>
<comment type="subcellular location">
    <subcellularLocation>
        <location evidence="1">Nucleus</location>
    </subcellularLocation>
</comment>
<evidence type="ECO:0000313" key="6">
    <source>
        <dbReference type="EMBL" id="KFX44695.1"/>
    </source>
</evidence>
<feature type="compositionally biased region" description="Low complexity" evidence="4">
    <location>
        <begin position="535"/>
        <end position="551"/>
    </location>
</feature>
<evidence type="ECO:0000259" key="5">
    <source>
        <dbReference type="PROSITE" id="PS50188"/>
    </source>
</evidence>
<feature type="compositionally biased region" description="Basic residues" evidence="4">
    <location>
        <begin position="51"/>
        <end position="62"/>
    </location>
</feature>
<accession>A0A093UXM2</accession>
<dbReference type="HOGENOM" id="CLU_014420_3_1_1"/>